<comment type="caution">
    <text evidence="2">The sequence shown here is derived from an EMBL/GenBank/DDBJ whole genome shotgun (WGS) entry which is preliminary data.</text>
</comment>
<reference evidence="2" key="1">
    <citation type="submission" date="2020-11" db="EMBL/GenBank/DDBJ databases">
        <authorList>
            <consortium name="DOE Joint Genome Institute"/>
            <person name="Ahrendt S."/>
            <person name="Riley R."/>
            <person name="Andreopoulos W."/>
            <person name="Labutti K."/>
            <person name="Pangilinan J."/>
            <person name="Ruiz-Duenas F.J."/>
            <person name="Barrasa J.M."/>
            <person name="Sanchez-Garcia M."/>
            <person name="Camarero S."/>
            <person name="Miyauchi S."/>
            <person name="Serrano A."/>
            <person name="Linde D."/>
            <person name="Babiker R."/>
            <person name="Drula E."/>
            <person name="Ayuso-Fernandez I."/>
            <person name="Pacheco R."/>
            <person name="Padilla G."/>
            <person name="Ferreira P."/>
            <person name="Barriuso J."/>
            <person name="Kellner H."/>
            <person name="Castanera R."/>
            <person name="Alfaro M."/>
            <person name="Ramirez L."/>
            <person name="Pisabarro A.G."/>
            <person name="Kuo A."/>
            <person name="Tritt A."/>
            <person name="Lipzen A."/>
            <person name="He G."/>
            <person name="Yan M."/>
            <person name="Ng V."/>
            <person name="Cullen D."/>
            <person name="Martin F."/>
            <person name="Rosso M.-N."/>
            <person name="Henrissat B."/>
            <person name="Hibbett D."/>
            <person name="Martinez A.T."/>
            <person name="Grigoriev I.V."/>
        </authorList>
    </citation>
    <scope>NUCLEOTIDE SEQUENCE</scope>
    <source>
        <strain evidence="2">CIRM-BRFM 674</strain>
    </source>
</reference>
<evidence type="ECO:0000313" key="3">
    <source>
        <dbReference type="Proteomes" id="UP000807469"/>
    </source>
</evidence>
<feature type="compositionally biased region" description="Polar residues" evidence="1">
    <location>
        <begin position="409"/>
        <end position="418"/>
    </location>
</feature>
<name>A0A9P6CZ54_9AGAR</name>
<dbReference type="AlphaFoldDB" id="A0A9P6CZ54"/>
<dbReference type="Proteomes" id="UP000807469">
    <property type="component" value="Unassembled WGS sequence"/>
</dbReference>
<keyword evidence="3" id="KW-1185">Reference proteome</keyword>
<sequence>MSFRAGYSVAEEEDWEIVERDWWRTSFRDVPWSYVSPSDRMATKPQRRKFLGHLFSNSWPRMNSALCFPSVSSSKEHRASEDDDSLNVEHVGVQVAQYAVADYERDVGFHFTGFPDFSSEELNLSSGMDLSVEVDEKELAAGNKKRWDELLEDLMNGPAFDNTTDSDESLEGSFIGSLSSSGSIDSVGMPSTPKPKASLHDIEIKDTSPTGSVSGLDYHPHLLSPTRSLNAAASSFVPTFCSQLNDEPLQFPSLVEQPKPSPAGTSHSVAFANFTFPTLNAQASPIKAKREDGIFNEPQGHNPTAPDSANGLLPPFLQEPSQRNRTRKSRTREIVDRLRSRLAPTESDTTSQVQPLNVLSPKYASLSPSPIGEESTLVPPRLSVSEDGGDRLSRLSSPSCEDDGWIDVSQPSVTSSNQKSKRARELLFALTRRRTDSLTSENLKEMMSSSEPTPNTSRPQNVSPSPSPSPNPPALQTTSDGWMESSAVSNHPPDGHKKTKSRTAAQGKEANKHHGQTQHNNNNHNHNRKKSSNHVSRTSTSSASHSHPQQQHSQFSASSSCYPPPSTGGPGAAVHSLSPHMVPPQTMPYFFPAYPAVSMPVPYTAFMQMPAYHMNAMSMHAGAQPMQFAPMPAPTTMGMQPLHAGSAVMKTTMASPGAPTHMNILPAFQTTHSQPLW</sequence>
<dbReference type="OrthoDB" id="2943086at2759"/>
<feature type="compositionally biased region" description="Polar residues" evidence="1">
    <location>
        <begin position="437"/>
        <end position="462"/>
    </location>
</feature>
<feature type="region of interest" description="Disordered" evidence="1">
    <location>
        <begin position="437"/>
        <end position="577"/>
    </location>
</feature>
<accession>A0A9P6CZ54</accession>
<feature type="region of interest" description="Disordered" evidence="1">
    <location>
        <begin position="293"/>
        <end position="421"/>
    </location>
</feature>
<feature type="compositionally biased region" description="Low complexity" evidence="1">
    <location>
        <begin position="533"/>
        <end position="560"/>
    </location>
</feature>
<proteinExistence type="predicted"/>
<organism evidence="2 3">
    <name type="scientific">Pholiota conissans</name>
    <dbReference type="NCBI Taxonomy" id="109636"/>
    <lineage>
        <taxon>Eukaryota</taxon>
        <taxon>Fungi</taxon>
        <taxon>Dikarya</taxon>
        <taxon>Basidiomycota</taxon>
        <taxon>Agaricomycotina</taxon>
        <taxon>Agaricomycetes</taxon>
        <taxon>Agaricomycetidae</taxon>
        <taxon>Agaricales</taxon>
        <taxon>Agaricineae</taxon>
        <taxon>Strophariaceae</taxon>
        <taxon>Pholiota</taxon>
    </lineage>
</organism>
<dbReference type="EMBL" id="MU155242">
    <property type="protein sequence ID" value="KAF9478105.1"/>
    <property type="molecule type" value="Genomic_DNA"/>
</dbReference>
<evidence type="ECO:0000313" key="2">
    <source>
        <dbReference type="EMBL" id="KAF9478105.1"/>
    </source>
</evidence>
<feature type="compositionally biased region" description="Polar residues" evidence="1">
    <location>
        <begin position="346"/>
        <end position="357"/>
    </location>
</feature>
<protein>
    <submittedName>
        <fullName evidence="2">Uncharacterized protein</fullName>
    </submittedName>
</protein>
<gene>
    <name evidence="2" type="ORF">BDN70DRAFT_880364</name>
</gene>
<evidence type="ECO:0000256" key="1">
    <source>
        <dbReference type="SAM" id="MobiDB-lite"/>
    </source>
</evidence>